<sequence length="222" mass="25464">MIRNNKYIIAIFIALITLPVAHGQERTDKDILKTKIWDWYIPPDARASSSYKKSKKCGNISLDIPNWVDIKEAQINIKKKLPHDDRVDFLSGGISFSITCKIQVNLNTDNIKFNDTTKLWELSKEDQEDYIGGTKLKSDQIYQLHTPNAFGWVHTMISFDVIGGSYTKIAKFCLFNNQKNKQLCGSGNPQYIPNRKQLGTTRFDYTPILIKILNTAQFLDDK</sequence>
<keyword evidence="2" id="KW-1185">Reference proteome</keyword>
<accession>A0ABT6Q4A2</accession>
<comment type="caution">
    <text evidence="1">The sequence shown here is derived from an EMBL/GenBank/DDBJ whole genome shotgun (WGS) entry which is preliminary data.</text>
</comment>
<protein>
    <submittedName>
        <fullName evidence="1">Uncharacterized protein</fullName>
    </submittedName>
</protein>
<proteinExistence type="predicted"/>
<dbReference type="EMBL" id="JASBAO010000002">
    <property type="protein sequence ID" value="MDI2091855.1"/>
    <property type="molecule type" value="Genomic_DNA"/>
</dbReference>
<reference evidence="1" key="1">
    <citation type="submission" date="2023-05" db="EMBL/GenBank/DDBJ databases">
        <title>Whole genome sequence of Commensalibacter sp.</title>
        <authorList>
            <person name="Charoenyingcharoen P."/>
            <person name="Yukphan P."/>
        </authorList>
    </citation>
    <scope>NUCLEOTIDE SEQUENCE</scope>
    <source>
        <strain evidence="1">TBRC 16381</strain>
    </source>
</reference>
<gene>
    <name evidence="1" type="ORF">QJV27_10830</name>
</gene>
<name>A0ABT6Q4A2_9PROT</name>
<dbReference type="RefSeq" id="WP_281449022.1">
    <property type="nucleotide sequence ID" value="NZ_JASBAO010000002.1"/>
</dbReference>
<evidence type="ECO:0000313" key="1">
    <source>
        <dbReference type="EMBL" id="MDI2091855.1"/>
    </source>
</evidence>
<evidence type="ECO:0000313" key="2">
    <source>
        <dbReference type="Proteomes" id="UP001431634"/>
    </source>
</evidence>
<organism evidence="1 2">
    <name type="scientific">Commensalibacter oyaizuii</name>
    <dbReference type="NCBI Taxonomy" id="3043873"/>
    <lineage>
        <taxon>Bacteria</taxon>
        <taxon>Pseudomonadati</taxon>
        <taxon>Pseudomonadota</taxon>
        <taxon>Alphaproteobacteria</taxon>
        <taxon>Acetobacterales</taxon>
        <taxon>Acetobacteraceae</taxon>
    </lineage>
</organism>
<dbReference type="Proteomes" id="UP001431634">
    <property type="component" value="Unassembled WGS sequence"/>
</dbReference>